<dbReference type="Pfam" id="PF01926">
    <property type="entry name" value="MMR_HSR1"/>
    <property type="match status" value="1"/>
</dbReference>
<dbReference type="Gene3D" id="3.40.50.300">
    <property type="entry name" value="P-loop containing nucleotide triphosphate hydrolases"/>
    <property type="match status" value="1"/>
</dbReference>
<reference evidence="3 4" key="1">
    <citation type="journal article" date="2012" name="Science">
        <title>The Paleozoic origin of enzymatic lignin decomposition reconstructed from 31 fungal genomes.</title>
        <authorList>
            <person name="Floudas D."/>
            <person name="Binder M."/>
            <person name="Riley R."/>
            <person name="Barry K."/>
            <person name="Blanchette R.A."/>
            <person name="Henrissat B."/>
            <person name="Martinez A.T."/>
            <person name="Otillar R."/>
            <person name="Spatafora J.W."/>
            <person name="Yadav J.S."/>
            <person name="Aerts A."/>
            <person name="Benoit I."/>
            <person name="Boyd A."/>
            <person name="Carlson A."/>
            <person name="Copeland A."/>
            <person name="Coutinho P.M."/>
            <person name="de Vries R.P."/>
            <person name="Ferreira P."/>
            <person name="Findley K."/>
            <person name="Foster B."/>
            <person name="Gaskell J."/>
            <person name="Glotzer D."/>
            <person name="Gorecki P."/>
            <person name="Heitman J."/>
            <person name="Hesse C."/>
            <person name="Hori C."/>
            <person name="Igarashi K."/>
            <person name="Jurgens J.A."/>
            <person name="Kallen N."/>
            <person name="Kersten P."/>
            <person name="Kohler A."/>
            <person name="Kuees U."/>
            <person name="Kumar T.K.A."/>
            <person name="Kuo A."/>
            <person name="LaButti K."/>
            <person name="Larrondo L.F."/>
            <person name="Lindquist E."/>
            <person name="Ling A."/>
            <person name="Lombard V."/>
            <person name="Lucas S."/>
            <person name="Lundell T."/>
            <person name="Martin R."/>
            <person name="McLaughlin D.J."/>
            <person name="Morgenstern I."/>
            <person name="Morin E."/>
            <person name="Murat C."/>
            <person name="Nagy L.G."/>
            <person name="Nolan M."/>
            <person name="Ohm R.A."/>
            <person name="Patyshakuliyeva A."/>
            <person name="Rokas A."/>
            <person name="Ruiz-Duenas F.J."/>
            <person name="Sabat G."/>
            <person name="Salamov A."/>
            <person name="Samejima M."/>
            <person name="Schmutz J."/>
            <person name="Slot J.C."/>
            <person name="St John F."/>
            <person name="Stenlid J."/>
            <person name="Sun H."/>
            <person name="Sun S."/>
            <person name="Syed K."/>
            <person name="Tsang A."/>
            <person name="Wiebenga A."/>
            <person name="Young D."/>
            <person name="Pisabarro A."/>
            <person name="Eastwood D.C."/>
            <person name="Martin F."/>
            <person name="Cullen D."/>
            <person name="Grigoriev I.V."/>
            <person name="Hibbett D.S."/>
        </authorList>
    </citation>
    <scope>NUCLEOTIDE SEQUENCE [LARGE SCALE GENOMIC DNA]</scope>
    <source>
        <strain evidence="3 4">MD-104</strain>
    </source>
</reference>
<dbReference type="SUPFAM" id="SSF52540">
    <property type="entry name" value="P-loop containing nucleoside triphosphate hydrolases"/>
    <property type="match status" value="1"/>
</dbReference>
<sequence>MGTTGCGKTQFVNTASGSQYEVGHNLASCTAHLQDAKFSIDDQPIALIDTPGFDDTEKPQTDVLKEIALFLRKSYTKRDKVDGVIYMHRISDNRMGGTALGTYRLFMKICGEEAMKNVMIVTNMWNNVEQPVGEAREEELRTRFFQDAVLHHARMSRHNDTRESAHQILKSMLANQAEVLRVQTEMVDENKTVLETGAGVELERELNALAEKHERAMKELLASMTAHAMADTAAAVAAEKEATKQELEKLQKKLEEIERERAKLPEVLAQEVIAKVIHIISDTFPPRTRRREPWWNKFRIRRARNDSSDKRGRV</sequence>
<evidence type="ECO:0000256" key="1">
    <source>
        <dbReference type="SAM" id="Coils"/>
    </source>
</evidence>
<accession>A0A2H3JKQ7</accession>
<dbReference type="OMA" id="KGCHAMI"/>
<organism evidence="3 4">
    <name type="scientific">Wolfiporia cocos (strain MD-104)</name>
    <name type="common">Brown rot fungus</name>
    <dbReference type="NCBI Taxonomy" id="742152"/>
    <lineage>
        <taxon>Eukaryota</taxon>
        <taxon>Fungi</taxon>
        <taxon>Dikarya</taxon>
        <taxon>Basidiomycota</taxon>
        <taxon>Agaricomycotina</taxon>
        <taxon>Agaricomycetes</taxon>
        <taxon>Polyporales</taxon>
        <taxon>Phaeolaceae</taxon>
        <taxon>Wolfiporia</taxon>
    </lineage>
</organism>
<evidence type="ECO:0000259" key="2">
    <source>
        <dbReference type="Pfam" id="PF01926"/>
    </source>
</evidence>
<keyword evidence="1" id="KW-0175">Coiled coil</keyword>
<dbReference type="Proteomes" id="UP000218811">
    <property type="component" value="Unassembled WGS sequence"/>
</dbReference>
<gene>
    <name evidence="3" type="ORF">WOLCODRAFT_137708</name>
</gene>
<dbReference type="InterPro" id="IPR006073">
    <property type="entry name" value="GTP-bd"/>
</dbReference>
<dbReference type="CDD" id="cd00882">
    <property type="entry name" value="Ras_like_GTPase"/>
    <property type="match status" value="1"/>
</dbReference>
<feature type="coiled-coil region" evidence="1">
    <location>
        <begin position="199"/>
        <end position="270"/>
    </location>
</feature>
<evidence type="ECO:0000313" key="4">
    <source>
        <dbReference type="Proteomes" id="UP000218811"/>
    </source>
</evidence>
<dbReference type="OrthoDB" id="8954335at2759"/>
<protein>
    <recommendedName>
        <fullName evidence="2">G domain-containing protein</fullName>
    </recommendedName>
</protein>
<proteinExistence type="predicted"/>
<feature type="domain" description="G" evidence="2">
    <location>
        <begin position="1"/>
        <end position="89"/>
    </location>
</feature>
<evidence type="ECO:0000313" key="3">
    <source>
        <dbReference type="EMBL" id="PCH42115.1"/>
    </source>
</evidence>
<dbReference type="GO" id="GO:0005525">
    <property type="term" value="F:GTP binding"/>
    <property type="evidence" value="ECO:0007669"/>
    <property type="project" value="InterPro"/>
</dbReference>
<dbReference type="STRING" id="742152.A0A2H3JKQ7"/>
<dbReference type="AlphaFoldDB" id="A0A2H3JKQ7"/>
<name>A0A2H3JKQ7_WOLCO</name>
<dbReference type="EMBL" id="KB468124">
    <property type="protein sequence ID" value="PCH42115.1"/>
    <property type="molecule type" value="Genomic_DNA"/>
</dbReference>
<keyword evidence="4" id="KW-1185">Reference proteome</keyword>
<dbReference type="InterPro" id="IPR027417">
    <property type="entry name" value="P-loop_NTPase"/>
</dbReference>